<accession>A0A1B0QVV3</accession>
<evidence type="ECO:0000256" key="3">
    <source>
        <dbReference type="ARBA" id="ARBA00016612"/>
    </source>
</evidence>
<reference evidence="11" key="1">
    <citation type="journal article" date="2016" name="Mar. Freshw. Res.">
        <title>Comparative mitogenomic analyses reveal cryptic diversity of the bryozoan Bugula neritina Linnaeus, 1758, in the Yellow Sea.</title>
        <authorList>
            <person name="Shen X."/>
            <person name="Tian M."/>
            <person name="Chu K.H."/>
            <person name="Wang J.F."/>
            <person name="Chen S."/>
            <person name="Liu H.L."/>
            <person name="Zhao X.H."/>
            <person name="Zhao F.Q."/>
        </authorList>
    </citation>
    <scope>NUCLEOTIDE SEQUENCE</scope>
</reference>
<dbReference type="GO" id="GO:0016020">
    <property type="term" value="C:membrane"/>
    <property type="evidence" value="ECO:0007669"/>
    <property type="project" value="UniProtKB-SubCell"/>
</dbReference>
<comment type="similarity">
    <text evidence="2">Belongs to the complex I subunit 4L family.</text>
</comment>
<keyword evidence="8 10" id="KW-0472">Membrane</keyword>
<evidence type="ECO:0000256" key="9">
    <source>
        <dbReference type="ARBA" id="ARBA00031586"/>
    </source>
</evidence>
<organism evidence="11">
    <name type="scientific">Bugula neritina</name>
    <name type="common">Brown bryozoan</name>
    <name type="synonym">Sertularia neritina</name>
    <dbReference type="NCBI Taxonomy" id="10212"/>
    <lineage>
        <taxon>Eukaryota</taxon>
        <taxon>Metazoa</taxon>
        <taxon>Spiralia</taxon>
        <taxon>Lophotrochozoa</taxon>
        <taxon>Bryozoa</taxon>
        <taxon>Gymnolaemata</taxon>
        <taxon>Cheilostomatida</taxon>
        <taxon>Flustrina</taxon>
        <taxon>Buguloidea</taxon>
        <taxon>Bugulidae</taxon>
        <taxon>Bugula</taxon>
    </lineage>
</organism>
<evidence type="ECO:0000313" key="11">
    <source>
        <dbReference type="EMBL" id="AJP00033.1"/>
    </source>
</evidence>
<evidence type="ECO:0000256" key="7">
    <source>
        <dbReference type="ARBA" id="ARBA00023027"/>
    </source>
</evidence>
<evidence type="ECO:0000256" key="5">
    <source>
        <dbReference type="ARBA" id="ARBA00022967"/>
    </source>
</evidence>
<dbReference type="Pfam" id="PF00420">
    <property type="entry name" value="Oxidored_q2"/>
    <property type="match status" value="1"/>
</dbReference>
<evidence type="ECO:0000256" key="2">
    <source>
        <dbReference type="ARBA" id="ARBA00010519"/>
    </source>
</evidence>
<proteinExistence type="inferred from homology"/>
<gene>
    <name evidence="11" type="primary">ND4L</name>
</gene>
<feature type="transmembrane region" description="Helical" evidence="10">
    <location>
        <begin position="67"/>
        <end position="89"/>
    </location>
</feature>
<evidence type="ECO:0000256" key="10">
    <source>
        <dbReference type="SAM" id="Phobius"/>
    </source>
</evidence>
<keyword evidence="5" id="KW-1278">Translocase</keyword>
<evidence type="ECO:0000256" key="6">
    <source>
        <dbReference type="ARBA" id="ARBA00022989"/>
    </source>
</evidence>
<protein>
    <recommendedName>
        <fullName evidence="3">NADH-ubiquinone oxidoreductase chain 4L</fullName>
    </recommendedName>
    <alternativeName>
        <fullName evidence="9">NADH dehydrogenase subunit 4L</fullName>
    </alternativeName>
</protein>
<geneLocation type="mitochondrion" evidence="11"/>
<evidence type="ECO:0000256" key="4">
    <source>
        <dbReference type="ARBA" id="ARBA00022692"/>
    </source>
</evidence>
<evidence type="ECO:0000256" key="1">
    <source>
        <dbReference type="ARBA" id="ARBA00004141"/>
    </source>
</evidence>
<evidence type="ECO:0000256" key="8">
    <source>
        <dbReference type="ARBA" id="ARBA00023136"/>
    </source>
</evidence>
<feature type="transmembrane region" description="Helical" evidence="10">
    <location>
        <begin position="12"/>
        <end position="31"/>
    </location>
</feature>
<dbReference type="Gene3D" id="1.10.287.3510">
    <property type="match status" value="1"/>
</dbReference>
<feature type="transmembrane region" description="Helical" evidence="10">
    <location>
        <begin position="36"/>
        <end position="55"/>
    </location>
</feature>
<keyword evidence="11" id="KW-0496">Mitochondrion</keyword>
<comment type="subcellular location">
    <subcellularLocation>
        <location evidence="1">Membrane</location>
        <topology evidence="1">Multi-pass membrane protein</topology>
    </subcellularLocation>
</comment>
<dbReference type="InterPro" id="IPR039428">
    <property type="entry name" value="NUOK/Mnh_C1-like"/>
</dbReference>
<keyword evidence="6 10" id="KW-1133">Transmembrane helix</keyword>
<dbReference type="AlphaFoldDB" id="A0A1B0QVV3"/>
<name>A0A1B0QVV3_BUGNE</name>
<keyword evidence="4 10" id="KW-0812">Transmembrane</keyword>
<sequence>MLTQTLLSKNFVSMNMMFFLMMLLTLMSMFFMRKQLLLLLITLELMNLTVFMMLLMKMVSQLQPISIAFYMLIMSACEASLALSLMISLTRIKGSDMLSLVSKFKF</sequence>
<keyword evidence="7" id="KW-0520">NAD</keyword>
<dbReference type="EMBL" id="KM983335">
    <property type="protein sequence ID" value="AJP00033.1"/>
    <property type="molecule type" value="Genomic_DNA"/>
</dbReference>